<keyword evidence="1" id="KW-0732">Signal</keyword>
<protein>
    <recommendedName>
        <fullName evidence="4">Porin</fullName>
    </recommendedName>
</protein>
<evidence type="ECO:0000256" key="1">
    <source>
        <dbReference type="SAM" id="SignalP"/>
    </source>
</evidence>
<gene>
    <name evidence="2" type="ORF">SAMN05421666_0309</name>
</gene>
<dbReference type="AlphaFoldDB" id="A0A1N7EK56"/>
<evidence type="ECO:0008006" key="4">
    <source>
        <dbReference type="Google" id="ProtNLM"/>
    </source>
</evidence>
<reference evidence="2 3" key="1">
    <citation type="submission" date="2017-01" db="EMBL/GenBank/DDBJ databases">
        <authorList>
            <person name="Mah S.A."/>
            <person name="Swanson W.J."/>
            <person name="Moy G.W."/>
            <person name="Vacquier V.D."/>
        </authorList>
    </citation>
    <scope>NUCLEOTIDE SEQUENCE [LARGE SCALE GENOMIC DNA]</scope>
    <source>
        <strain evidence="2 3">DSM 29590</strain>
    </source>
</reference>
<accession>A0A1N7EK56</accession>
<dbReference type="Proteomes" id="UP000186019">
    <property type="component" value="Unassembled WGS sequence"/>
</dbReference>
<feature type="signal peptide" evidence="1">
    <location>
        <begin position="1"/>
        <end position="22"/>
    </location>
</feature>
<dbReference type="SUPFAM" id="SSF56935">
    <property type="entry name" value="Porins"/>
    <property type="match status" value="1"/>
</dbReference>
<proteinExistence type="predicted"/>
<dbReference type="EMBL" id="FTNV01000001">
    <property type="protein sequence ID" value="SIR88476.1"/>
    <property type="molecule type" value="Genomic_DNA"/>
</dbReference>
<name>A0A1N7EK56_9RHOB</name>
<sequence length="309" mass="31360">MTLSKSKLMACALVALPGAAMSQQISGAATLGYAHSSVSNGGADMNAYTLDGAGEIDFLNGLALGMTGGFAHVDPDGGGGDISLKDLGADLSYRLYSGAVFGGYLDYTDLSGNGLLTGSADTTSYGLMGGYDGPLLQLGTNIGWTDVSGAGLGGVSDWTDYGLNVSYTPTERTRIAGHWQLSDIDSAVGGSDLSSIGIGASHDFGAGVIGFGGISRVDFDAANVDATSFGIGVGYDLSQISNVPAQMSLELARTTLDAGVGADTDVDTVRLGVTIPLGERRSAAPLNSLADSIMTPRHNALSTLFDNVF</sequence>
<dbReference type="InterPro" id="IPR023614">
    <property type="entry name" value="Porin_dom_sf"/>
</dbReference>
<keyword evidence="3" id="KW-1185">Reference proteome</keyword>
<evidence type="ECO:0000313" key="2">
    <source>
        <dbReference type="EMBL" id="SIR88476.1"/>
    </source>
</evidence>
<dbReference type="Gene3D" id="2.40.160.10">
    <property type="entry name" value="Porin"/>
    <property type="match status" value="1"/>
</dbReference>
<dbReference type="STRING" id="573024.SAMN05216208_1825"/>
<evidence type="ECO:0000313" key="3">
    <source>
        <dbReference type="Proteomes" id="UP000186019"/>
    </source>
</evidence>
<feature type="chain" id="PRO_5009941410" description="Porin" evidence="1">
    <location>
        <begin position="23"/>
        <end position="309"/>
    </location>
</feature>
<organism evidence="2 3">
    <name type="scientific">Roseovarius nanhaiticus</name>
    <dbReference type="NCBI Taxonomy" id="573024"/>
    <lineage>
        <taxon>Bacteria</taxon>
        <taxon>Pseudomonadati</taxon>
        <taxon>Pseudomonadota</taxon>
        <taxon>Alphaproteobacteria</taxon>
        <taxon>Rhodobacterales</taxon>
        <taxon>Roseobacteraceae</taxon>
        <taxon>Roseovarius</taxon>
    </lineage>
</organism>